<dbReference type="InterPro" id="IPR007331">
    <property type="entry name" value="Htaa"/>
</dbReference>
<feature type="chain" id="PRO_5037885010" description="Ig-like domain-containing protein" evidence="3">
    <location>
        <begin position="27"/>
        <end position="860"/>
    </location>
</feature>
<feature type="region of interest" description="Disordered" evidence="1">
    <location>
        <begin position="33"/>
        <end position="119"/>
    </location>
</feature>
<dbReference type="Pfam" id="PF16640">
    <property type="entry name" value="Big_3_5"/>
    <property type="match status" value="2"/>
</dbReference>
<reference evidence="6" key="1">
    <citation type="submission" date="2021-06" db="EMBL/GenBank/DDBJ databases">
        <authorList>
            <person name="Criscuolo A."/>
        </authorList>
    </citation>
    <scope>NUCLEOTIDE SEQUENCE</scope>
    <source>
        <strain evidence="6">CIP111803</strain>
    </source>
</reference>
<feature type="compositionally biased region" description="Low complexity" evidence="1">
    <location>
        <begin position="72"/>
        <end position="81"/>
    </location>
</feature>
<evidence type="ECO:0000313" key="6">
    <source>
        <dbReference type="EMBL" id="CAG7620942.1"/>
    </source>
</evidence>
<feature type="domain" description="Htaa" evidence="4">
    <location>
        <begin position="223"/>
        <end position="398"/>
    </location>
</feature>
<evidence type="ECO:0000259" key="5">
    <source>
        <dbReference type="Pfam" id="PF16640"/>
    </source>
</evidence>
<sequence length="860" mass="87402">MSRHAGLRAIMAAAVTAFVVAGSALAAPSAFAEDAVPQSTVQSDAGAQSEGAESDAPAEGDALPAAEEDPGAEPAAPAETTAPDEDGAADDSDSSSDVGTGADAQSSTQAQRARSLDEPEAIQTSIALTPAKATIDHGGSVTLTATVTPVEVTGTVTLLDDQHAIGDPETVVDGAAVFTLDDLTVGTHRLSAGFLPDDADAYSGAASDTIEIRVIGEAEVEGAKLTWGVKASFRNYIYNFTSFKGRAALLGDARQPAAKGVYVWPNGSGTVKTDGSAADVTFGAADGVHFQSHPMTIGGKSVYALDMTFTKPRIVITSPTTGELRMDAAGYEFKSMTEVGAPYLLENALIATLRLPTPTKKGTTFTWTDAAATLTSEGAIAFGEFYEPGETLDPVTFSLPADGEIVVKEQTKTKLSATPKKATKGKKVTFTASVSPKLAGTVTFTYAGKQLGKPVSVKKGKASLATTSLPVGIHSVRASFSPKDDSTYGHSVSNAVDITVLAKQAKTKKRTTPSSGSAEGSLLWSVSDKFTAYTTCDGKEAYGMSHCAKGSVSTSGVGSGYLFPQASATKWNARTQTGTVAYSGRVTFTGYGQTMFQVLNPSITVTGPNSATLHTGNTTAYGAASYRLDLGNASKTVGAGGEVTWSGVAVIGSMSSGGAGGSGSQSIGFDSLSFTVGATSSKSFGSSSAGTDETQRTPAETAPASTGITVLTDADRLRPGGRIEIEASGFEANETGILVVLYSEPILLDDAATADANGVVRWSGTLPKGLSGEHTITLQGSVDAGAVIDLAETDDGSDGAGAANGTPTAVEAQSVQAAGLAAAPAPGMGLWEWWASAAGLVLIAACTTTLAVRQRRRAAA</sequence>
<evidence type="ECO:0000313" key="7">
    <source>
        <dbReference type="Proteomes" id="UP000693892"/>
    </source>
</evidence>
<dbReference type="Pfam" id="PF04213">
    <property type="entry name" value="HtaA"/>
    <property type="match status" value="2"/>
</dbReference>
<keyword evidence="2" id="KW-0812">Transmembrane</keyword>
<keyword evidence="2" id="KW-0472">Membrane</keyword>
<comment type="caution">
    <text evidence="6">The sequence shown here is derived from an EMBL/GenBank/DDBJ whole genome shotgun (WGS) entry which is preliminary data.</text>
</comment>
<feature type="region of interest" description="Disordered" evidence="1">
    <location>
        <begin position="682"/>
        <end position="706"/>
    </location>
</feature>
<evidence type="ECO:0008006" key="8">
    <source>
        <dbReference type="Google" id="ProtNLM"/>
    </source>
</evidence>
<proteinExistence type="predicted"/>
<keyword evidence="2" id="KW-1133">Transmembrane helix</keyword>
<evidence type="ECO:0000256" key="1">
    <source>
        <dbReference type="SAM" id="MobiDB-lite"/>
    </source>
</evidence>
<feature type="compositionally biased region" description="Low complexity" evidence="1">
    <location>
        <begin position="682"/>
        <end position="691"/>
    </location>
</feature>
<feature type="compositionally biased region" description="Low complexity" evidence="1">
    <location>
        <begin position="95"/>
        <end position="104"/>
    </location>
</feature>
<evidence type="ECO:0000259" key="4">
    <source>
        <dbReference type="Pfam" id="PF04213"/>
    </source>
</evidence>
<feature type="transmembrane region" description="Helical" evidence="2">
    <location>
        <begin position="833"/>
        <end position="852"/>
    </location>
</feature>
<feature type="domain" description="Htaa" evidence="4">
    <location>
        <begin position="520"/>
        <end position="648"/>
    </location>
</feature>
<keyword evidence="7" id="KW-1185">Reference proteome</keyword>
<keyword evidence="3" id="KW-0732">Signal</keyword>
<evidence type="ECO:0000256" key="2">
    <source>
        <dbReference type="SAM" id="Phobius"/>
    </source>
</evidence>
<feature type="compositionally biased region" description="Polar residues" evidence="1">
    <location>
        <begin position="37"/>
        <end position="46"/>
    </location>
</feature>
<name>A0A916NIZ7_9MICO</name>
<gene>
    <name evidence="6" type="ORF">LEUCIP111803_02400</name>
</gene>
<dbReference type="Proteomes" id="UP000693892">
    <property type="component" value="Unassembled WGS sequence"/>
</dbReference>
<feature type="domain" description="Bacterial Ig-like" evidence="5">
    <location>
        <begin position="415"/>
        <end position="500"/>
    </location>
</feature>
<feature type="compositionally biased region" description="Acidic residues" evidence="1">
    <location>
        <begin position="82"/>
        <end position="94"/>
    </location>
</feature>
<accession>A0A916NIZ7</accession>
<dbReference type="AlphaFoldDB" id="A0A916NIZ7"/>
<dbReference type="EMBL" id="CAJVAP010000037">
    <property type="protein sequence ID" value="CAG7620942.1"/>
    <property type="molecule type" value="Genomic_DNA"/>
</dbReference>
<organism evidence="6 7">
    <name type="scientific">Leucobacter soli</name>
    <dbReference type="NCBI Taxonomy" id="2812850"/>
    <lineage>
        <taxon>Bacteria</taxon>
        <taxon>Bacillati</taxon>
        <taxon>Actinomycetota</taxon>
        <taxon>Actinomycetes</taxon>
        <taxon>Micrococcales</taxon>
        <taxon>Microbacteriaceae</taxon>
        <taxon>Leucobacter</taxon>
    </lineage>
</organism>
<protein>
    <recommendedName>
        <fullName evidence="8">Ig-like domain-containing protein</fullName>
    </recommendedName>
</protein>
<evidence type="ECO:0000256" key="3">
    <source>
        <dbReference type="SAM" id="SignalP"/>
    </source>
</evidence>
<dbReference type="RefSeq" id="WP_218116326.1">
    <property type="nucleotide sequence ID" value="NZ_CAJVAP010000037.1"/>
</dbReference>
<feature type="signal peptide" evidence="3">
    <location>
        <begin position="1"/>
        <end position="26"/>
    </location>
</feature>
<dbReference type="InterPro" id="IPR032109">
    <property type="entry name" value="Big_3_5"/>
</dbReference>
<feature type="domain" description="Bacterial Ig-like" evidence="5">
    <location>
        <begin position="128"/>
        <end position="213"/>
    </location>
</feature>